<dbReference type="Proteomes" id="UP001055911">
    <property type="component" value="Chromosome"/>
</dbReference>
<evidence type="ECO:0000259" key="1">
    <source>
        <dbReference type="PROSITE" id="PS50942"/>
    </source>
</evidence>
<evidence type="ECO:0000313" key="2">
    <source>
        <dbReference type="EMBL" id="USS88871.1"/>
    </source>
</evidence>
<dbReference type="PROSITE" id="PS50942">
    <property type="entry name" value="ENTH"/>
    <property type="match status" value="1"/>
</dbReference>
<protein>
    <recommendedName>
        <fullName evidence="1">ENTH domain-containing protein</fullName>
    </recommendedName>
</protein>
<name>A0A9Q8ZUR0_9LACO</name>
<evidence type="ECO:0000313" key="3">
    <source>
        <dbReference type="Proteomes" id="UP001055911"/>
    </source>
</evidence>
<dbReference type="EMBL" id="CP097119">
    <property type="protein sequence ID" value="USS88871.1"/>
    <property type="molecule type" value="Genomic_DNA"/>
</dbReference>
<accession>A0A9Q8ZUR0</accession>
<dbReference type="AlphaFoldDB" id="A0A9Q8ZUR0"/>
<keyword evidence="3" id="KW-1185">Reference proteome</keyword>
<organism evidence="2 3">
    <name type="scientific">Fructilactobacillus cliffordii</name>
    <dbReference type="NCBI Taxonomy" id="2940299"/>
    <lineage>
        <taxon>Bacteria</taxon>
        <taxon>Bacillati</taxon>
        <taxon>Bacillota</taxon>
        <taxon>Bacilli</taxon>
        <taxon>Lactobacillales</taxon>
        <taxon>Lactobacillaceae</taxon>
        <taxon>Fructilactobacillus</taxon>
    </lineage>
</organism>
<gene>
    <name evidence="2" type="ORF">M3M40_05135</name>
</gene>
<proteinExistence type="predicted"/>
<feature type="domain" description="ENTH" evidence="1">
    <location>
        <begin position="1"/>
        <end position="56"/>
    </location>
</feature>
<dbReference type="RefSeq" id="WP_252766388.1">
    <property type="nucleotide sequence ID" value="NZ_CP097119.1"/>
</dbReference>
<sequence length="56" mass="6654">MKLMKITKKDLAALGNWRKREQQLMQLHRLVRKGQPQTFNLSAQQLNLFAQAKLKY</sequence>
<reference evidence="2" key="1">
    <citation type="submission" date="2022-05" db="EMBL/GenBank/DDBJ databases">
        <authorList>
            <person name="Oliphant S.A."/>
            <person name="Watson-Haigh N.S."/>
            <person name="Sumby K.M."/>
            <person name="Gardner J.M."/>
            <person name="Jiranek V."/>
        </authorList>
    </citation>
    <scope>NUCLEOTIDE SEQUENCE</scope>
    <source>
        <strain evidence="2">KI4_B1</strain>
    </source>
</reference>
<dbReference type="InterPro" id="IPR013809">
    <property type="entry name" value="ENTH"/>
</dbReference>